<accession>A0ABV0P7L6</accession>
<reference evidence="1 2" key="1">
    <citation type="submission" date="2021-06" db="EMBL/GenBank/DDBJ databases">
        <authorList>
            <person name="Palmer J.M."/>
        </authorList>
    </citation>
    <scope>NUCLEOTIDE SEQUENCE [LARGE SCALE GENOMIC DNA]</scope>
    <source>
        <strain evidence="1 2">GA_2019</strain>
        <tissue evidence="1">Muscle</tissue>
    </source>
</reference>
<keyword evidence="2" id="KW-1185">Reference proteome</keyword>
<protein>
    <submittedName>
        <fullName evidence="1">Uncharacterized protein</fullName>
    </submittedName>
</protein>
<name>A0ABV0P7L6_9TELE</name>
<sequence>MTSSSVTASFSAPLLIFACRQTHHILTHTNIMKGYKNQIVKLKKRRIYKINLYSIIPTVMSSNTVNKQSPLPHVVLSAYNSCSVCVPMAEGVRNFGHSSALLHNGL</sequence>
<evidence type="ECO:0000313" key="1">
    <source>
        <dbReference type="EMBL" id="MEQ2179418.1"/>
    </source>
</evidence>
<evidence type="ECO:0000313" key="2">
    <source>
        <dbReference type="Proteomes" id="UP001476798"/>
    </source>
</evidence>
<dbReference type="EMBL" id="JAHRIO010062786">
    <property type="protein sequence ID" value="MEQ2179418.1"/>
    <property type="molecule type" value="Genomic_DNA"/>
</dbReference>
<dbReference type="Proteomes" id="UP001476798">
    <property type="component" value="Unassembled WGS sequence"/>
</dbReference>
<proteinExistence type="predicted"/>
<organism evidence="1 2">
    <name type="scientific">Goodea atripinnis</name>
    <dbReference type="NCBI Taxonomy" id="208336"/>
    <lineage>
        <taxon>Eukaryota</taxon>
        <taxon>Metazoa</taxon>
        <taxon>Chordata</taxon>
        <taxon>Craniata</taxon>
        <taxon>Vertebrata</taxon>
        <taxon>Euteleostomi</taxon>
        <taxon>Actinopterygii</taxon>
        <taxon>Neopterygii</taxon>
        <taxon>Teleostei</taxon>
        <taxon>Neoteleostei</taxon>
        <taxon>Acanthomorphata</taxon>
        <taxon>Ovalentaria</taxon>
        <taxon>Atherinomorphae</taxon>
        <taxon>Cyprinodontiformes</taxon>
        <taxon>Goodeidae</taxon>
        <taxon>Goodea</taxon>
    </lineage>
</organism>
<comment type="caution">
    <text evidence="1">The sequence shown here is derived from an EMBL/GenBank/DDBJ whole genome shotgun (WGS) entry which is preliminary data.</text>
</comment>
<gene>
    <name evidence="1" type="ORF">GOODEAATRI_024756</name>
</gene>